<feature type="transmembrane region" description="Helical" evidence="1">
    <location>
        <begin position="80"/>
        <end position="102"/>
    </location>
</feature>
<accession>A0A1S5QYY0</accession>
<feature type="transmembrane region" description="Helical" evidence="1">
    <location>
        <begin position="41"/>
        <end position="59"/>
    </location>
</feature>
<organism evidence="2">
    <name type="scientific">Xanthostigma gobicola</name>
    <dbReference type="NCBI Taxonomy" id="1593331"/>
    <lineage>
        <taxon>Eukaryota</taxon>
        <taxon>Metazoa</taxon>
        <taxon>Ecdysozoa</taxon>
        <taxon>Arthropoda</taxon>
        <taxon>Hexapoda</taxon>
        <taxon>Insecta</taxon>
        <taxon>Pterygota</taxon>
        <taxon>Neoptera</taxon>
        <taxon>Endopterygota</taxon>
        <taxon>Raphidioptera</taxon>
        <taxon>Raphidiidae</taxon>
        <taxon>Xanthostigma</taxon>
    </lineage>
</organism>
<keyword evidence="2" id="KW-0496">Mitochondrion</keyword>
<dbReference type="AlphaFoldDB" id="A0A1S5QYY0"/>
<keyword evidence="1" id="KW-0812">Transmembrane</keyword>
<name>A0A1S5QYY0_9NEOP</name>
<evidence type="ECO:0000256" key="1">
    <source>
        <dbReference type="SAM" id="Phobius"/>
    </source>
</evidence>
<sequence>MFFIFILISILLLFNMSKIKHPLSMGFFLNYSSIFSLYNKWYFLEIFSDFLTFFFNHNWSGINHFHLYNKISFKWILYFFFKNFIFNIIIMSTLIFILSFYFDYFDSMNYYFNNNMNLLYQNNEINLNLNKLYNMHSKFFTLMSMLFLFITLITLLKITNIFMGPFRQNLK</sequence>
<keyword evidence="1" id="KW-1133">Transmembrane helix</keyword>
<keyword evidence="1" id="KW-0472">Membrane</keyword>
<protein>
    <submittedName>
        <fullName evidence="2">NADH dehydrogenase subunit 6</fullName>
    </submittedName>
</protein>
<feature type="transmembrane region" description="Helical" evidence="1">
    <location>
        <begin position="139"/>
        <end position="163"/>
    </location>
</feature>
<proteinExistence type="predicted"/>
<geneLocation type="mitochondrion" evidence="2"/>
<gene>
    <name evidence="2" type="primary">ND6</name>
</gene>
<evidence type="ECO:0000313" key="2">
    <source>
        <dbReference type="EMBL" id="AMW68107.1"/>
    </source>
</evidence>
<reference evidence="2" key="1">
    <citation type="submission" date="2015-08" db="EMBL/GenBank/DDBJ databases">
        <title>Mitochondrial genomes and implications for higher phylogeny of Neuroptera (Insecta: Neuropteroidea).</title>
        <authorList>
            <person name="Wang Y."/>
            <person name="Liu X."/>
            <person name="Winterton S.L."/>
            <person name="Yang D."/>
        </authorList>
    </citation>
    <scope>NUCLEOTIDE SEQUENCE</scope>
</reference>
<dbReference type="EMBL" id="KT425093">
    <property type="protein sequence ID" value="AMW68107.1"/>
    <property type="molecule type" value="Genomic_DNA"/>
</dbReference>